<feature type="region of interest" description="Disordered" evidence="1">
    <location>
        <begin position="77"/>
        <end position="123"/>
    </location>
</feature>
<name>A0A1Y2D269_9FUNG</name>
<feature type="compositionally biased region" description="Low complexity" evidence="1">
    <location>
        <begin position="94"/>
        <end position="115"/>
    </location>
</feature>
<evidence type="ECO:0000256" key="1">
    <source>
        <dbReference type="SAM" id="MobiDB-lite"/>
    </source>
</evidence>
<organism evidence="2 3">
    <name type="scientific">Rhizoclosmatium globosum</name>
    <dbReference type="NCBI Taxonomy" id="329046"/>
    <lineage>
        <taxon>Eukaryota</taxon>
        <taxon>Fungi</taxon>
        <taxon>Fungi incertae sedis</taxon>
        <taxon>Chytridiomycota</taxon>
        <taxon>Chytridiomycota incertae sedis</taxon>
        <taxon>Chytridiomycetes</taxon>
        <taxon>Chytridiales</taxon>
        <taxon>Chytriomycetaceae</taxon>
        <taxon>Rhizoclosmatium</taxon>
    </lineage>
</organism>
<protein>
    <submittedName>
        <fullName evidence="2">Uncharacterized protein</fullName>
    </submittedName>
</protein>
<comment type="caution">
    <text evidence="2">The sequence shown here is derived from an EMBL/GenBank/DDBJ whole genome shotgun (WGS) entry which is preliminary data.</text>
</comment>
<dbReference type="OrthoDB" id="2530523at2759"/>
<dbReference type="Proteomes" id="UP000193642">
    <property type="component" value="Unassembled WGS sequence"/>
</dbReference>
<gene>
    <name evidence="2" type="ORF">BCR33DRAFT_779533</name>
</gene>
<keyword evidence="3" id="KW-1185">Reference proteome</keyword>
<dbReference type="STRING" id="329046.A0A1Y2D269"/>
<evidence type="ECO:0000313" key="2">
    <source>
        <dbReference type="EMBL" id="ORY53216.1"/>
    </source>
</evidence>
<evidence type="ECO:0000313" key="3">
    <source>
        <dbReference type="Proteomes" id="UP000193642"/>
    </source>
</evidence>
<reference evidence="2 3" key="1">
    <citation type="submission" date="2016-07" db="EMBL/GenBank/DDBJ databases">
        <title>Pervasive Adenine N6-methylation of Active Genes in Fungi.</title>
        <authorList>
            <consortium name="DOE Joint Genome Institute"/>
            <person name="Mondo S.J."/>
            <person name="Dannebaum R.O."/>
            <person name="Kuo R.C."/>
            <person name="Labutti K."/>
            <person name="Haridas S."/>
            <person name="Kuo A."/>
            <person name="Salamov A."/>
            <person name="Ahrendt S.R."/>
            <person name="Lipzen A."/>
            <person name="Sullivan W."/>
            <person name="Andreopoulos W.B."/>
            <person name="Clum A."/>
            <person name="Lindquist E."/>
            <person name="Daum C."/>
            <person name="Ramamoorthy G.K."/>
            <person name="Gryganskyi A."/>
            <person name="Culley D."/>
            <person name="Magnuson J.K."/>
            <person name="James T.Y."/>
            <person name="O'Malley M.A."/>
            <person name="Stajich J.E."/>
            <person name="Spatafora J.W."/>
            <person name="Visel A."/>
            <person name="Grigoriev I.V."/>
        </authorList>
    </citation>
    <scope>NUCLEOTIDE SEQUENCE [LARGE SCALE GENOMIC DNA]</scope>
    <source>
        <strain evidence="2 3">JEL800</strain>
    </source>
</reference>
<accession>A0A1Y2D269</accession>
<sequence>MFGQPIVSIPNLSHTTVEQILTINSHLIKILSHYQNNGWLEEPEYKIQAAIKLDVSGDGSRLHGQARSRKTRALMNTPNLAPVGYPEKLRPSRRATTASSSLAPTTTTTTTTTPPENSGSNASLNQITMVVDPNAADPVNDMGNVGVEYKPVPAFPLSNLANGQLPPGVTPAAVLNASDTRRRLTGG</sequence>
<dbReference type="EMBL" id="MCGO01000002">
    <property type="protein sequence ID" value="ORY53216.1"/>
    <property type="molecule type" value="Genomic_DNA"/>
</dbReference>
<proteinExistence type="predicted"/>
<dbReference type="AlphaFoldDB" id="A0A1Y2D269"/>